<dbReference type="CDD" id="cd00067">
    <property type="entry name" value="GAL4"/>
    <property type="match status" value="1"/>
</dbReference>
<dbReference type="EMBL" id="ML986689">
    <property type="protein sequence ID" value="KAF2260091.1"/>
    <property type="molecule type" value="Genomic_DNA"/>
</dbReference>
<dbReference type="CDD" id="cd12148">
    <property type="entry name" value="fungal_TF_MHR"/>
    <property type="match status" value="1"/>
</dbReference>
<keyword evidence="2" id="KW-0479">Metal-binding</keyword>
<dbReference type="InterPro" id="IPR007219">
    <property type="entry name" value="XnlR_reg_dom"/>
</dbReference>
<feature type="domain" description="Zn(2)-C6 fungal-type" evidence="5">
    <location>
        <begin position="24"/>
        <end position="55"/>
    </location>
</feature>
<dbReference type="SUPFAM" id="SSF57701">
    <property type="entry name" value="Zn2/Cys6 DNA-binding domain"/>
    <property type="match status" value="1"/>
</dbReference>
<keyword evidence="7" id="KW-1185">Reference proteome</keyword>
<dbReference type="GO" id="GO:0008270">
    <property type="term" value="F:zinc ion binding"/>
    <property type="evidence" value="ECO:0007669"/>
    <property type="project" value="InterPro"/>
</dbReference>
<sequence length="740" mass="84434">MNAGISTPQRIVPPSRRRDKPILSCNLCRRRKLKCDRKQPCKTCFDRGLSLSCTYSRNVPSSTLEPRATPNNVHDRIDQLERLVTSLIDSTATTNIPNPTTPNGFATTPRDTDPGSLQSDQSFAGEVAGTPDRVKLADDATTYTGSAHWTSILDGIAELKDHLDDIPTTPQPRDPTQSELSGPDLLFGHERHASQSDILASLPERSEVDKLITTYFASLDVSGAIIHKPSFMHEYNAFWKNPFGAPIMWLGLLFSILCVGTRFQHIHDYSGDEFCDPSATSLYLARMDFYRGKVVQCMILANYTKTPPHTIETFMHYFIAEYLRSQDAQFGTWVLIGMLIRMAFRTGYHRDPSRFPNISPFQGELRRRIWSLIVQLDLMSSIQVGLPRMIQRSMYDTEEPRNLIDEDLHEDLIELPPSRPDTDWTIMLYTLIRNRALDVLSRIIDVANASTQPAYRDIMSLDADLRAVYESMPEIMKGIRSKDFIYEDSVHAMRKTFLALTFLKAEVMLHRPYLLLGRTDSRYEYSRLASLDCALEILEYQKILETETRPGGRLWSLRWRVWSFTWRLSSLVNHDFLLATTVLSLDLDRDLTSPSSPNNSRIVFERFKSGQPTRAEIILALTSAYKIWVKSAQKSREAKKVAAAVKLVLRKANADPDIIYPESANAEQETEHEFANTYHADFQLPPQQPDILSIGINNIPFGIDRTTDFADELMDMAGFNWDFQIPHSRFEQNLNHSYLS</sequence>
<feature type="compositionally biased region" description="Low complexity" evidence="4">
    <location>
        <begin position="91"/>
        <end position="103"/>
    </location>
</feature>
<accession>A0A9P4K183</accession>
<dbReference type="InterPro" id="IPR036864">
    <property type="entry name" value="Zn2-C6_fun-type_DNA-bd_sf"/>
</dbReference>
<evidence type="ECO:0000256" key="2">
    <source>
        <dbReference type="ARBA" id="ARBA00022723"/>
    </source>
</evidence>
<dbReference type="SMART" id="SM00066">
    <property type="entry name" value="GAL4"/>
    <property type="match status" value="1"/>
</dbReference>
<feature type="region of interest" description="Disordered" evidence="4">
    <location>
        <begin position="163"/>
        <end position="184"/>
    </location>
</feature>
<evidence type="ECO:0000313" key="7">
    <source>
        <dbReference type="Proteomes" id="UP000800093"/>
    </source>
</evidence>
<dbReference type="Pfam" id="PF04082">
    <property type="entry name" value="Fungal_trans"/>
    <property type="match status" value="1"/>
</dbReference>
<evidence type="ECO:0000256" key="4">
    <source>
        <dbReference type="SAM" id="MobiDB-lite"/>
    </source>
</evidence>
<dbReference type="AlphaFoldDB" id="A0A9P4K183"/>
<dbReference type="SMART" id="SM00906">
    <property type="entry name" value="Fungal_trans"/>
    <property type="match status" value="1"/>
</dbReference>
<evidence type="ECO:0000259" key="5">
    <source>
        <dbReference type="PROSITE" id="PS50048"/>
    </source>
</evidence>
<dbReference type="GO" id="GO:0000981">
    <property type="term" value="F:DNA-binding transcription factor activity, RNA polymerase II-specific"/>
    <property type="evidence" value="ECO:0007669"/>
    <property type="project" value="InterPro"/>
</dbReference>
<reference evidence="7" key="1">
    <citation type="journal article" date="2020" name="Stud. Mycol.">
        <title>101 Dothideomycetes genomes: A test case for predicting lifestyles and emergence of pathogens.</title>
        <authorList>
            <person name="Haridas S."/>
            <person name="Albert R."/>
            <person name="Binder M."/>
            <person name="Bloem J."/>
            <person name="LaButti K."/>
            <person name="Salamov A."/>
            <person name="Andreopoulos B."/>
            <person name="Baker S."/>
            <person name="Barry K."/>
            <person name="Bills G."/>
            <person name="Bluhm B."/>
            <person name="Cannon C."/>
            <person name="Castanera R."/>
            <person name="Culley D."/>
            <person name="Daum C."/>
            <person name="Ezra D."/>
            <person name="Gonzalez J."/>
            <person name="Henrissat B."/>
            <person name="Kuo A."/>
            <person name="Liang C."/>
            <person name="Lipzen A."/>
            <person name="Lutzoni F."/>
            <person name="Magnuson J."/>
            <person name="Mondo S."/>
            <person name="Nolan M."/>
            <person name="Ohm R."/>
            <person name="Pangilinan J."/>
            <person name="Park H.-J."/>
            <person name="Ramirez L."/>
            <person name="Alfaro M."/>
            <person name="Sun H."/>
            <person name="Tritt A."/>
            <person name="Yoshinaga Y."/>
            <person name="Zwiers L.-H."/>
            <person name="Turgeon B."/>
            <person name="Goodwin S."/>
            <person name="Spatafora J."/>
            <person name="Crous P."/>
            <person name="Grigoriev I."/>
        </authorList>
    </citation>
    <scope>NUCLEOTIDE SEQUENCE [LARGE SCALE GENOMIC DNA]</scope>
    <source>
        <strain evidence="7">CBS 304.66</strain>
    </source>
</reference>
<dbReference type="PROSITE" id="PS50048">
    <property type="entry name" value="ZN2_CY6_FUNGAL_2"/>
    <property type="match status" value="1"/>
</dbReference>
<protein>
    <recommendedName>
        <fullName evidence="5">Zn(2)-C6 fungal-type domain-containing protein</fullName>
    </recommendedName>
</protein>
<name>A0A9P4K183_9PLEO</name>
<comment type="caution">
    <text evidence="6">The sequence shown here is derived from an EMBL/GenBank/DDBJ whole genome shotgun (WGS) entry which is preliminary data.</text>
</comment>
<comment type="subcellular location">
    <subcellularLocation>
        <location evidence="1">Nucleus</location>
    </subcellularLocation>
</comment>
<proteinExistence type="predicted"/>
<dbReference type="GO" id="GO:0003677">
    <property type="term" value="F:DNA binding"/>
    <property type="evidence" value="ECO:0007669"/>
    <property type="project" value="InterPro"/>
</dbReference>
<gene>
    <name evidence="6" type="ORF">CC78DRAFT_502103</name>
</gene>
<dbReference type="Gene3D" id="4.10.240.10">
    <property type="entry name" value="Zn(2)-C6 fungal-type DNA-binding domain"/>
    <property type="match status" value="1"/>
</dbReference>
<dbReference type="GO" id="GO:0005634">
    <property type="term" value="C:nucleus"/>
    <property type="evidence" value="ECO:0007669"/>
    <property type="project" value="UniProtKB-SubCell"/>
</dbReference>
<dbReference type="OrthoDB" id="4934715at2759"/>
<dbReference type="Pfam" id="PF00172">
    <property type="entry name" value="Zn_clus"/>
    <property type="match status" value="1"/>
</dbReference>
<dbReference type="InterPro" id="IPR001138">
    <property type="entry name" value="Zn2Cys6_DnaBD"/>
</dbReference>
<evidence type="ECO:0000256" key="3">
    <source>
        <dbReference type="ARBA" id="ARBA00023242"/>
    </source>
</evidence>
<evidence type="ECO:0000256" key="1">
    <source>
        <dbReference type="ARBA" id="ARBA00004123"/>
    </source>
</evidence>
<dbReference type="GO" id="GO:0006351">
    <property type="term" value="P:DNA-templated transcription"/>
    <property type="evidence" value="ECO:0007669"/>
    <property type="project" value="InterPro"/>
</dbReference>
<feature type="region of interest" description="Disordered" evidence="4">
    <location>
        <begin position="91"/>
        <end position="131"/>
    </location>
</feature>
<evidence type="ECO:0000313" key="6">
    <source>
        <dbReference type="EMBL" id="KAF2260091.1"/>
    </source>
</evidence>
<dbReference type="PANTHER" id="PTHR31001">
    <property type="entry name" value="UNCHARACTERIZED TRANSCRIPTIONAL REGULATORY PROTEIN"/>
    <property type="match status" value="1"/>
</dbReference>
<dbReference type="PANTHER" id="PTHR31001:SF49">
    <property type="entry name" value="ZN(II)2CYS6 TRANSCRIPTION FACTOR (EUROFUNG)"/>
    <property type="match status" value="1"/>
</dbReference>
<dbReference type="PROSITE" id="PS00463">
    <property type="entry name" value="ZN2_CY6_FUNGAL_1"/>
    <property type="match status" value="1"/>
</dbReference>
<dbReference type="Proteomes" id="UP000800093">
    <property type="component" value="Unassembled WGS sequence"/>
</dbReference>
<organism evidence="6 7">
    <name type="scientific">Lojkania enalia</name>
    <dbReference type="NCBI Taxonomy" id="147567"/>
    <lineage>
        <taxon>Eukaryota</taxon>
        <taxon>Fungi</taxon>
        <taxon>Dikarya</taxon>
        <taxon>Ascomycota</taxon>
        <taxon>Pezizomycotina</taxon>
        <taxon>Dothideomycetes</taxon>
        <taxon>Pleosporomycetidae</taxon>
        <taxon>Pleosporales</taxon>
        <taxon>Pleosporales incertae sedis</taxon>
        <taxon>Lojkania</taxon>
    </lineage>
</organism>
<dbReference type="InterPro" id="IPR050613">
    <property type="entry name" value="Sec_Metabolite_Reg"/>
</dbReference>
<keyword evidence="3" id="KW-0539">Nucleus</keyword>